<dbReference type="PhylomeDB" id="A8A8F3"/>
<evidence type="ECO:0000256" key="3">
    <source>
        <dbReference type="ARBA" id="ARBA00022553"/>
    </source>
</evidence>
<dbReference type="InterPro" id="IPR035809">
    <property type="entry name" value="NAPRTase_arc-type"/>
</dbReference>
<feature type="domain" description="Nicotinate phosphoribosyltransferase C-terminal" evidence="10">
    <location>
        <begin position="346"/>
        <end position="380"/>
    </location>
</feature>
<dbReference type="HOGENOM" id="CLU_043773_0_0_2"/>
<dbReference type="SUPFAM" id="SSF54675">
    <property type="entry name" value="Nicotinate/Quinolinate PRTase N-terminal domain-like"/>
    <property type="match status" value="1"/>
</dbReference>
<keyword evidence="6 11" id="KW-0808">Transferase</keyword>
<evidence type="ECO:0000313" key="11">
    <source>
        <dbReference type="EMBL" id="ABU81205.1"/>
    </source>
</evidence>
<dbReference type="SUPFAM" id="SSF51690">
    <property type="entry name" value="Nicotinate/Quinolinate PRTase C-terminal domain-like"/>
    <property type="match status" value="1"/>
</dbReference>
<name>A8A8F3_IGNH4</name>
<evidence type="ECO:0000256" key="7">
    <source>
        <dbReference type="ARBA" id="ARBA00048668"/>
    </source>
</evidence>
<evidence type="ECO:0000259" key="10">
    <source>
        <dbReference type="Pfam" id="PF17956"/>
    </source>
</evidence>
<dbReference type="InterPro" id="IPR013785">
    <property type="entry name" value="Aldolase_TIM"/>
</dbReference>
<dbReference type="KEGG" id="iho:Igni_0021"/>
<dbReference type="PANTHER" id="PTHR43202:SF1">
    <property type="entry name" value="NICOTINATE PHOSPHORIBOSYLTRANSFERASE"/>
    <property type="match status" value="1"/>
</dbReference>
<dbReference type="Pfam" id="PF01729">
    <property type="entry name" value="QRPTase_C"/>
    <property type="match status" value="1"/>
</dbReference>
<keyword evidence="3" id="KW-0597">Phosphoprotein</keyword>
<dbReference type="NCBIfam" id="NF006415">
    <property type="entry name" value="PRK08662.1"/>
    <property type="match status" value="1"/>
</dbReference>
<dbReference type="eggNOG" id="arCOG01481">
    <property type="taxonomic scope" value="Archaea"/>
</dbReference>
<dbReference type="GO" id="GO:0009435">
    <property type="term" value="P:NAD+ biosynthetic process"/>
    <property type="evidence" value="ECO:0007669"/>
    <property type="project" value="UniProtKB-UniPathway"/>
</dbReference>
<dbReference type="PANTHER" id="PTHR43202">
    <property type="entry name" value="NICOTINATE-NUCLEOTIDE PYROPHOSPHORYLASE"/>
    <property type="match status" value="1"/>
</dbReference>
<dbReference type="Pfam" id="PF02749">
    <property type="entry name" value="QRPTase_N"/>
    <property type="match status" value="1"/>
</dbReference>
<dbReference type="GeneID" id="5561776"/>
<evidence type="ECO:0000256" key="2">
    <source>
        <dbReference type="ARBA" id="ARBA00013236"/>
    </source>
</evidence>
<evidence type="ECO:0000256" key="1">
    <source>
        <dbReference type="ARBA" id="ARBA00004952"/>
    </source>
</evidence>
<sequence>MRLYVASEEDILSGNATDIYFKRTVEVVKKSGKDKKVRMEFHAYSLPKGYEWGVFAGLEEALYVLRGRDVTVYSLPEGTLFFRKEPIMVIEGKYSEFGELETALLGIIRHSTSIATKAARIKLAAGDKKVLFFGLRALHPAIQPVADRAAFIGGVDGVAGALSEKFLGLKPQGTMPHALIVIFGDEESAWKAFDEALPEEVPRIALVDTFCDERESALKAARVLKEKLKGVRLDTPSSRRGNMRAIVEEVKWTLRLHGLEVPIIVSGGLDEEKVEELRDLVDAFGVGTSIAFPPSVDVSADIVEVLEGDKWVPRSKRGKLPGFKQLFRDRCFKDEVLPWGSEGKGTPLLTKVMEGGEVVTKLPKITEIRDYVLRQLEELKTCRA</sequence>
<dbReference type="Pfam" id="PF17956">
    <property type="entry name" value="NAPRTase_C"/>
    <property type="match status" value="1"/>
</dbReference>
<dbReference type="EC" id="6.3.4.21" evidence="2"/>
<dbReference type="GO" id="GO:0004514">
    <property type="term" value="F:nicotinate-nucleotide diphosphorylase (carboxylating) activity"/>
    <property type="evidence" value="ECO:0007669"/>
    <property type="project" value="InterPro"/>
</dbReference>
<dbReference type="InterPro" id="IPR022412">
    <property type="entry name" value="Quinolinate_PRibosylTrfase_N"/>
</dbReference>
<keyword evidence="4" id="KW-0436">Ligase</keyword>
<feature type="domain" description="Quinolinate phosphoribosyl transferase C-terminal" evidence="8">
    <location>
        <begin position="114"/>
        <end position="299"/>
    </location>
</feature>
<dbReference type="RefSeq" id="WP_011998057.1">
    <property type="nucleotide sequence ID" value="NC_009776.1"/>
</dbReference>
<organism evidence="11 12">
    <name type="scientific">Ignicoccus hospitalis (strain KIN4/I / DSM 18386 / JCM 14125)</name>
    <dbReference type="NCBI Taxonomy" id="453591"/>
    <lineage>
        <taxon>Archaea</taxon>
        <taxon>Thermoproteota</taxon>
        <taxon>Thermoprotei</taxon>
        <taxon>Desulfurococcales</taxon>
        <taxon>Desulfurococcaceae</taxon>
        <taxon>Ignicoccus</taxon>
    </lineage>
</organism>
<dbReference type="UniPathway" id="UPA00253">
    <property type="reaction ID" value="UER00457"/>
</dbReference>
<dbReference type="InterPro" id="IPR007229">
    <property type="entry name" value="Nic_PRibTrfase-Fam"/>
</dbReference>
<dbReference type="CDD" id="cd01571">
    <property type="entry name" value="NAPRTase_B"/>
    <property type="match status" value="1"/>
</dbReference>
<evidence type="ECO:0000256" key="4">
    <source>
        <dbReference type="ARBA" id="ARBA00022598"/>
    </source>
</evidence>
<dbReference type="Gene3D" id="3.90.1170.20">
    <property type="entry name" value="Quinolinate phosphoribosyl transferase, N-terminal domain"/>
    <property type="match status" value="1"/>
</dbReference>
<keyword evidence="5" id="KW-0662">Pyridine nucleotide biosynthesis</keyword>
<proteinExistence type="predicted"/>
<dbReference type="PIRSF" id="PIRSF000484">
    <property type="entry name" value="NAPRT"/>
    <property type="match status" value="1"/>
</dbReference>
<evidence type="ECO:0000256" key="6">
    <source>
        <dbReference type="ARBA" id="ARBA00022679"/>
    </source>
</evidence>
<accession>A8A8F3</accession>
<evidence type="ECO:0000259" key="8">
    <source>
        <dbReference type="Pfam" id="PF01729"/>
    </source>
</evidence>
<protein>
    <recommendedName>
        <fullName evidence="2">nicotinate phosphoribosyltransferase</fullName>
        <ecNumber evidence="2">6.3.4.21</ecNumber>
    </recommendedName>
</protein>
<dbReference type="OrthoDB" id="371831at2157"/>
<comment type="catalytic activity">
    <reaction evidence="7">
        <text>5-phospho-alpha-D-ribose 1-diphosphate + nicotinate + ATP + H2O = nicotinate beta-D-ribonucleotide + ADP + phosphate + diphosphate</text>
        <dbReference type="Rhea" id="RHEA:36163"/>
        <dbReference type="ChEBI" id="CHEBI:15377"/>
        <dbReference type="ChEBI" id="CHEBI:30616"/>
        <dbReference type="ChEBI" id="CHEBI:32544"/>
        <dbReference type="ChEBI" id="CHEBI:33019"/>
        <dbReference type="ChEBI" id="CHEBI:43474"/>
        <dbReference type="ChEBI" id="CHEBI:57502"/>
        <dbReference type="ChEBI" id="CHEBI:58017"/>
        <dbReference type="ChEBI" id="CHEBI:456216"/>
        <dbReference type="EC" id="6.3.4.21"/>
    </reaction>
</comment>
<dbReference type="InterPro" id="IPR036068">
    <property type="entry name" value="Nicotinate_pribotase-like_C"/>
</dbReference>
<dbReference type="InterPro" id="IPR041619">
    <property type="entry name" value="NAPRTase_C"/>
</dbReference>
<evidence type="ECO:0000256" key="5">
    <source>
        <dbReference type="ARBA" id="ARBA00022642"/>
    </source>
</evidence>
<dbReference type="AlphaFoldDB" id="A8A8F3"/>
<dbReference type="Gene3D" id="3.20.20.70">
    <property type="entry name" value="Aldolase class I"/>
    <property type="match status" value="1"/>
</dbReference>
<gene>
    <name evidence="11" type="ordered locus">Igni_0021</name>
</gene>
<dbReference type="InterPro" id="IPR002638">
    <property type="entry name" value="Quinolinate_PRibosylTrfase_C"/>
</dbReference>
<evidence type="ECO:0000259" key="9">
    <source>
        <dbReference type="Pfam" id="PF02749"/>
    </source>
</evidence>
<comment type="pathway">
    <text evidence="1">Cofactor biosynthesis; NAD(+) biosynthesis; nicotinate D-ribonucleotide from nicotinate: step 1/1.</text>
</comment>
<dbReference type="EMBL" id="CP000816">
    <property type="protein sequence ID" value="ABU81205.1"/>
    <property type="molecule type" value="Genomic_DNA"/>
</dbReference>
<dbReference type="InterPro" id="IPR053190">
    <property type="entry name" value="NAPRTase-like"/>
</dbReference>
<dbReference type="STRING" id="453591.Igni_0021"/>
<dbReference type="InterPro" id="IPR037128">
    <property type="entry name" value="Quinolinate_PRibosylTase_N_sf"/>
</dbReference>
<keyword evidence="12" id="KW-1185">Reference proteome</keyword>
<dbReference type="Proteomes" id="UP000000262">
    <property type="component" value="Chromosome"/>
</dbReference>
<reference evidence="11 12" key="1">
    <citation type="journal article" date="2008" name="Genome Biol.">
        <title>A genomic analysis of the archaeal system Ignicoccus hospitalis-Nanoarchaeum equitans.</title>
        <authorList>
            <person name="Podar M."/>
            <person name="Anderson I."/>
            <person name="Makarova K.S."/>
            <person name="Elkins J.G."/>
            <person name="Ivanova N."/>
            <person name="Wall M.A."/>
            <person name="Lykidis A."/>
            <person name="Mavromatis K."/>
            <person name="Sun H."/>
            <person name="Hudson M.E."/>
            <person name="Chen W."/>
            <person name="Deciu C."/>
            <person name="Hutchison D."/>
            <person name="Eads J.R."/>
            <person name="Anderson A."/>
            <person name="Fernandes F."/>
            <person name="Szeto E."/>
            <person name="Lapidus A."/>
            <person name="Kyrpides N.C."/>
            <person name="Saier M.H.Jr."/>
            <person name="Richardson P.M."/>
            <person name="Rachel R."/>
            <person name="Huber H."/>
            <person name="Eisen J.A."/>
            <person name="Koonin E.V."/>
            <person name="Keller M."/>
            <person name="Stetter K.O."/>
        </authorList>
    </citation>
    <scope>NUCLEOTIDE SEQUENCE [LARGE SCALE GENOMIC DNA]</scope>
    <source>
        <strain evidence="12">KIN4/I / DSM 18386 / JCM 14125</strain>
    </source>
</reference>
<evidence type="ECO:0000313" key="12">
    <source>
        <dbReference type="Proteomes" id="UP000000262"/>
    </source>
</evidence>
<feature type="domain" description="Quinolinate phosphoribosyl transferase N-terminal" evidence="9">
    <location>
        <begin position="18"/>
        <end position="111"/>
    </location>
</feature>
<dbReference type="GO" id="GO:0004516">
    <property type="term" value="F:nicotinate phosphoribosyltransferase activity"/>
    <property type="evidence" value="ECO:0007669"/>
    <property type="project" value="UniProtKB-EC"/>
</dbReference>